<dbReference type="KEGG" id="mhey:H2LOC_014595"/>
<dbReference type="EMBL" id="CP046052">
    <property type="protein sequence ID" value="QGM46825.1"/>
    <property type="molecule type" value="Genomic_DNA"/>
</dbReference>
<proteinExistence type="predicted"/>
<protein>
    <submittedName>
        <fullName evidence="1">Uncharacterized protein</fullName>
    </submittedName>
</protein>
<dbReference type="AlphaFoldDB" id="A0A6B8KIV2"/>
<dbReference type="OrthoDB" id="9989886at2"/>
<gene>
    <name evidence="1" type="ORF">H2LOC_014595</name>
</gene>
<reference evidence="1 2" key="1">
    <citation type="submission" date="2019-11" db="EMBL/GenBank/DDBJ databases">
        <title>The genome sequence of Methylocystis heyeri.</title>
        <authorList>
            <person name="Oshkin I.Y."/>
            <person name="Miroshnikov K."/>
            <person name="Dedysh S.N."/>
        </authorList>
    </citation>
    <scope>NUCLEOTIDE SEQUENCE [LARGE SCALE GENOMIC DNA]</scope>
    <source>
        <strain evidence="1 2">H2</strain>
    </source>
</reference>
<organism evidence="1 2">
    <name type="scientific">Methylocystis heyeri</name>
    <dbReference type="NCBI Taxonomy" id="391905"/>
    <lineage>
        <taxon>Bacteria</taxon>
        <taxon>Pseudomonadati</taxon>
        <taxon>Pseudomonadota</taxon>
        <taxon>Alphaproteobacteria</taxon>
        <taxon>Hyphomicrobiales</taxon>
        <taxon>Methylocystaceae</taxon>
        <taxon>Methylocystis</taxon>
    </lineage>
</organism>
<evidence type="ECO:0000313" key="1">
    <source>
        <dbReference type="EMBL" id="QGM46825.1"/>
    </source>
</evidence>
<evidence type="ECO:0000313" key="2">
    <source>
        <dbReference type="Proteomes" id="UP000309061"/>
    </source>
</evidence>
<sequence length="73" mass="8097">MTAQVIIVGATVIGFYWRNDYFDAESPKFSEDGRTLSFAFPAGTAVLKRTGERTAKIAVTEKGRSTDLDLHRD</sequence>
<dbReference type="Proteomes" id="UP000309061">
    <property type="component" value="Chromosome"/>
</dbReference>
<keyword evidence="2" id="KW-1185">Reference proteome</keyword>
<name>A0A6B8KIV2_9HYPH</name>
<accession>A0A6B8KIV2</accession>
<dbReference type="RefSeq" id="WP_154331676.1">
    <property type="nucleotide sequence ID" value="NZ_CP046052.1"/>
</dbReference>